<feature type="transmembrane region" description="Helical" evidence="7">
    <location>
        <begin position="144"/>
        <end position="167"/>
    </location>
</feature>
<evidence type="ECO:0000313" key="8">
    <source>
        <dbReference type="EMBL" id="AOO66637.1"/>
    </source>
</evidence>
<reference evidence="9" key="1">
    <citation type="submission" date="2016-08" db="EMBL/GenBank/DDBJ databases">
        <title>Complete genome sequence of the organohalide-respiring Epsilonproteobacterium Sulfurospirillum halorespirans.</title>
        <authorList>
            <person name="Goris T."/>
            <person name="Zimmermann J."/>
            <person name="Schenz B."/>
            <person name="Lemos M."/>
            <person name="Hackermueller J."/>
            <person name="Diekert G."/>
        </authorList>
    </citation>
    <scope>NUCLEOTIDE SEQUENCE [LARGE SCALE GENOMIC DNA]</scope>
    <source>
        <strain>DSM 13726</strain>
        <strain evidence="9">PCE-M2</strain>
    </source>
</reference>
<comment type="subcellular location">
    <subcellularLocation>
        <location evidence="1">Cell membrane</location>
        <topology evidence="1">Multi-pass membrane protein</topology>
    </subcellularLocation>
</comment>
<dbReference type="PANTHER" id="PTHR34856">
    <property type="entry name" value="PROTEIN NRFD"/>
    <property type="match status" value="1"/>
</dbReference>
<feature type="transmembrane region" description="Helical" evidence="7">
    <location>
        <begin position="116"/>
        <end position="138"/>
    </location>
</feature>
<keyword evidence="3" id="KW-1003">Cell membrane</keyword>
<dbReference type="AlphaFoldDB" id="A0A1D7TNS2"/>
<feature type="transmembrane region" description="Helical" evidence="7">
    <location>
        <begin position="81"/>
        <end position="104"/>
    </location>
</feature>
<sequence length="278" mass="29902">MHLLWDIRVSLDLFLGGLGVGAFLIGAVLYYVDAKVYDGFVKKSFVIAPLLVIAGLLLLLTELGRPLNVIKTIYAINPTSFMSIGIFLQSAFVAVALLIAFKVLTSGVESLCSKIVYAGAILAGLVGLYHGFLLSGIAKEPWNNAIPVIFFVSSILSGASLMVLLNLGSLESLVTRFKLPLIINMVLTLELAAVFAWVYNLALTTASSKHAYDVLISSFSMEFWVLSILIGLIAPLAIFTLVILNKLSLKAVAIPTFSIIVVGSFFLKNLVVYLGQAV</sequence>
<keyword evidence="6 7" id="KW-0472">Membrane</keyword>
<dbReference type="PANTHER" id="PTHR34856:SF2">
    <property type="entry name" value="PROTEIN NRFD"/>
    <property type="match status" value="1"/>
</dbReference>
<evidence type="ECO:0000256" key="6">
    <source>
        <dbReference type="ARBA" id="ARBA00023136"/>
    </source>
</evidence>
<feature type="transmembrane region" description="Helical" evidence="7">
    <location>
        <begin position="223"/>
        <end position="244"/>
    </location>
</feature>
<proteinExistence type="inferred from homology"/>
<feature type="transmembrane region" description="Helical" evidence="7">
    <location>
        <begin position="179"/>
        <end position="203"/>
    </location>
</feature>
<keyword evidence="9" id="KW-1185">Reference proteome</keyword>
<feature type="transmembrane region" description="Helical" evidence="7">
    <location>
        <begin position="251"/>
        <end position="275"/>
    </location>
</feature>
<dbReference type="EMBL" id="CP017111">
    <property type="protein sequence ID" value="AOO66637.1"/>
    <property type="molecule type" value="Genomic_DNA"/>
</dbReference>
<feature type="transmembrane region" description="Helical" evidence="7">
    <location>
        <begin position="13"/>
        <end position="32"/>
    </location>
</feature>
<evidence type="ECO:0000256" key="4">
    <source>
        <dbReference type="ARBA" id="ARBA00022692"/>
    </source>
</evidence>
<evidence type="ECO:0000256" key="1">
    <source>
        <dbReference type="ARBA" id="ARBA00004651"/>
    </source>
</evidence>
<dbReference type="Proteomes" id="UP000094609">
    <property type="component" value="Chromosome"/>
</dbReference>
<dbReference type="KEGG" id="shal:SHALO_2885"/>
<dbReference type="Gene3D" id="1.20.1630.10">
    <property type="entry name" value="Formate dehydrogenase/DMSO reductase domain"/>
    <property type="match status" value="1"/>
</dbReference>
<dbReference type="InterPro" id="IPR052049">
    <property type="entry name" value="Electron_transfer_protein"/>
</dbReference>
<organism evidence="8 9">
    <name type="scientific">Sulfurospirillum halorespirans DSM 13726</name>
    <dbReference type="NCBI Taxonomy" id="1193502"/>
    <lineage>
        <taxon>Bacteria</taxon>
        <taxon>Pseudomonadati</taxon>
        <taxon>Campylobacterota</taxon>
        <taxon>Epsilonproteobacteria</taxon>
        <taxon>Campylobacterales</taxon>
        <taxon>Sulfurospirillaceae</taxon>
        <taxon>Sulfurospirillum</taxon>
    </lineage>
</organism>
<dbReference type="InterPro" id="IPR005614">
    <property type="entry name" value="NrfD-like"/>
</dbReference>
<feature type="transmembrane region" description="Helical" evidence="7">
    <location>
        <begin position="44"/>
        <end position="61"/>
    </location>
</feature>
<accession>A0A1D7TNS2</accession>
<evidence type="ECO:0000256" key="7">
    <source>
        <dbReference type="SAM" id="Phobius"/>
    </source>
</evidence>
<evidence type="ECO:0000256" key="3">
    <source>
        <dbReference type="ARBA" id="ARBA00022475"/>
    </source>
</evidence>
<evidence type="ECO:0000313" key="9">
    <source>
        <dbReference type="Proteomes" id="UP000094609"/>
    </source>
</evidence>
<dbReference type="Pfam" id="PF03916">
    <property type="entry name" value="NrfD"/>
    <property type="match status" value="1"/>
</dbReference>
<dbReference type="GO" id="GO:0005886">
    <property type="term" value="C:plasma membrane"/>
    <property type="evidence" value="ECO:0007669"/>
    <property type="project" value="UniProtKB-SubCell"/>
</dbReference>
<evidence type="ECO:0000256" key="2">
    <source>
        <dbReference type="ARBA" id="ARBA00008929"/>
    </source>
</evidence>
<protein>
    <submittedName>
        <fullName evidence="8">Arsenate reductase, chain C</fullName>
    </submittedName>
</protein>
<gene>
    <name evidence="8" type="ORF">SHALO_2885</name>
</gene>
<dbReference type="PATRIC" id="fig|1193502.14.peg.2920"/>
<dbReference type="STRING" id="1193502.SHALO_2885"/>
<evidence type="ECO:0000256" key="5">
    <source>
        <dbReference type="ARBA" id="ARBA00022989"/>
    </source>
</evidence>
<keyword evidence="4 7" id="KW-0812">Transmembrane</keyword>
<keyword evidence="5 7" id="KW-1133">Transmembrane helix</keyword>
<comment type="similarity">
    <text evidence="2">Belongs to the NrfD family.</text>
</comment>
<name>A0A1D7TNS2_9BACT</name>